<protein>
    <submittedName>
        <fullName evidence="1">Uncharacterized protein</fullName>
    </submittedName>
</protein>
<gene>
    <name evidence="1" type="ORF">DUI87_33836</name>
</gene>
<dbReference type="Proteomes" id="UP000269221">
    <property type="component" value="Unassembled WGS sequence"/>
</dbReference>
<dbReference type="AlphaFoldDB" id="A0A3M0IKA1"/>
<name>A0A3M0IKA1_HIRRU</name>
<dbReference type="EMBL" id="QRBI01000268">
    <property type="protein sequence ID" value="RMB89821.1"/>
    <property type="molecule type" value="Genomic_DNA"/>
</dbReference>
<evidence type="ECO:0000313" key="2">
    <source>
        <dbReference type="Proteomes" id="UP000269221"/>
    </source>
</evidence>
<proteinExistence type="predicted"/>
<reference evidence="1 2" key="1">
    <citation type="submission" date="2018-07" db="EMBL/GenBank/DDBJ databases">
        <title>A high quality draft genome assembly of the barn swallow (H. rustica rustica).</title>
        <authorList>
            <person name="Formenti G."/>
            <person name="Chiara M."/>
            <person name="Poveda L."/>
            <person name="Francoijs K.-J."/>
            <person name="Bonisoli-Alquati A."/>
            <person name="Canova L."/>
            <person name="Gianfranceschi L."/>
            <person name="Horner D.S."/>
            <person name="Saino N."/>
        </authorList>
    </citation>
    <scope>NUCLEOTIDE SEQUENCE [LARGE SCALE GENOMIC DNA]</scope>
    <source>
        <strain evidence="1">Chelidonia</strain>
        <tissue evidence="1">Blood</tissue>
    </source>
</reference>
<comment type="caution">
    <text evidence="1">The sequence shown here is derived from an EMBL/GenBank/DDBJ whole genome shotgun (WGS) entry which is preliminary data.</text>
</comment>
<sequence>MELELSWMELELSWMELELSWMELELPSMELEPCRCFTLRLSRIAPDLRRRRSLPNSRIELELSEPPRARMEPELCRGGTLGCHPGVTPSTIWWHPPLPAQPSFLPVCSQFAAAEKKKP</sequence>
<organism evidence="1 2">
    <name type="scientific">Hirundo rustica rustica</name>
    <dbReference type="NCBI Taxonomy" id="333673"/>
    <lineage>
        <taxon>Eukaryota</taxon>
        <taxon>Metazoa</taxon>
        <taxon>Chordata</taxon>
        <taxon>Craniata</taxon>
        <taxon>Vertebrata</taxon>
        <taxon>Euteleostomi</taxon>
        <taxon>Archelosauria</taxon>
        <taxon>Archosauria</taxon>
        <taxon>Dinosauria</taxon>
        <taxon>Saurischia</taxon>
        <taxon>Theropoda</taxon>
        <taxon>Coelurosauria</taxon>
        <taxon>Aves</taxon>
        <taxon>Neognathae</taxon>
        <taxon>Neoaves</taxon>
        <taxon>Telluraves</taxon>
        <taxon>Australaves</taxon>
        <taxon>Passeriformes</taxon>
        <taxon>Sylvioidea</taxon>
        <taxon>Hirundinidae</taxon>
        <taxon>Hirundo</taxon>
    </lineage>
</organism>
<keyword evidence="2" id="KW-1185">Reference proteome</keyword>
<accession>A0A3M0IKA1</accession>
<evidence type="ECO:0000313" key="1">
    <source>
        <dbReference type="EMBL" id="RMB89821.1"/>
    </source>
</evidence>